<feature type="domain" description="Cadherin" evidence="15">
    <location>
        <begin position="565"/>
        <end position="681"/>
    </location>
</feature>
<dbReference type="EMBL" id="JAACNH010000006">
    <property type="protein sequence ID" value="KAG8439058.1"/>
    <property type="molecule type" value="Genomic_DNA"/>
</dbReference>
<proteinExistence type="predicted"/>
<dbReference type="InterPro" id="IPR015919">
    <property type="entry name" value="Cadherin-like_sf"/>
</dbReference>
<feature type="non-terminal residue" evidence="16">
    <location>
        <position position="792"/>
    </location>
</feature>
<dbReference type="GO" id="GO:0005509">
    <property type="term" value="F:calcium ion binding"/>
    <property type="evidence" value="ECO:0007669"/>
    <property type="project" value="UniProtKB-UniRule"/>
</dbReference>
<feature type="domain" description="Cadherin" evidence="15">
    <location>
        <begin position="449"/>
        <end position="558"/>
    </location>
</feature>
<evidence type="ECO:0000256" key="8">
    <source>
        <dbReference type="ARBA" id="ARBA00022889"/>
    </source>
</evidence>
<name>A0A8T2J6R8_9PIPI</name>
<dbReference type="PANTHER" id="PTHR24028:SF133">
    <property type="entry name" value="PROTOCADHERIN ALPHA-4"/>
    <property type="match status" value="1"/>
</dbReference>
<evidence type="ECO:0000256" key="14">
    <source>
        <dbReference type="SAM" id="SignalP"/>
    </source>
</evidence>
<comment type="function">
    <text evidence="1">Potential calcium-dependent cell-adhesion protein. May be involved in the establishment and maintenance of specific neuronal connections in the brain.</text>
</comment>
<dbReference type="PROSITE" id="PS00232">
    <property type="entry name" value="CADHERIN_1"/>
    <property type="match status" value="4"/>
</dbReference>
<dbReference type="Pfam" id="PF08266">
    <property type="entry name" value="Cadherin_2"/>
    <property type="match status" value="1"/>
</dbReference>
<evidence type="ECO:0000313" key="16">
    <source>
        <dbReference type="EMBL" id="KAG8439058.1"/>
    </source>
</evidence>
<evidence type="ECO:0000256" key="13">
    <source>
        <dbReference type="SAM" id="Phobius"/>
    </source>
</evidence>
<dbReference type="SUPFAM" id="SSF49313">
    <property type="entry name" value="Cadherin-like"/>
    <property type="match status" value="6"/>
</dbReference>
<keyword evidence="4 13" id="KW-0812">Transmembrane</keyword>
<dbReference type="PRINTS" id="PR00205">
    <property type="entry name" value="CADHERIN"/>
</dbReference>
<dbReference type="SMART" id="SM00112">
    <property type="entry name" value="CA"/>
    <property type="match status" value="6"/>
</dbReference>
<evidence type="ECO:0000256" key="1">
    <source>
        <dbReference type="ARBA" id="ARBA00003436"/>
    </source>
</evidence>
<sequence length="792" mass="87874">VLVIIQIALSILIQMDWNQVLCQLHYSIPEESKHGTFVGRIAQDLGLEISEINSRMLRIVSRDEKEYFQVNLQNGILFVKHAIDREDLCSDLPLCIVSIQIIVDKPVQMHRVDVEIEDINDNYPVFPSGEYTISIAESRLPETRFPLEGAVDRDIGTNSVTNYELSPNEFFILELPKFVHQIRSVQLVLKKSLDREKINYHNLTLTAFDGGKPRLSGSTQLVINVEDVNDNPPVFNQSFYQFSVAENSLNRTLVGRLNATDMDQGKNGEISYEFSKLVPQHVLLVFSLNKYTGEIHVNGELDYEKRNSYEIHVDAFDNGEPPLTGHCQIIVMVIDVNDNAPEITVTSLSSPVAEDASQGTIVAIISVHDRDSGANGRVNCYIEPPSPFKINAAFTGDFSLVVNAPLDRETKSEYEVVITAKDEGSPALSASMKISVQVGDVNDNAPQFQQSADTVFIKENNPPGSLVYTASASDLDYGQNSFVTYSLSDSSIDGIPMSSYISINPENGKLFALVSFDHEQVSYFQCHIKATDAGLPPLSNNLTLNIFIVDINDNAPAFLTDISTSASAISIIAPKSAQAGHLVTKVRAIDMDSGYNAWVSYKIKNSVGNAPFVIAQQTGEISLMRPLSEMDVDEFRLFVVAEDHGDPSMTAITQIIISLTDANEVTNIIHHHNSKGNSDEFSDANVYLVVAICSISSIFLITLISFTVLRWQKYREEVNHLKENYKICSNTLGSWVYSQQSQYRFYSNSLQAKNDLIVFTPNLPQSSLTGEVNSQTGFIINPSTQTVSFMLL</sequence>
<feature type="transmembrane region" description="Helical" evidence="13">
    <location>
        <begin position="686"/>
        <end position="709"/>
    </location>
</feature>
<keyword evidence="17" id="KW-1185">Reference proteome</keyword>
<evidence type="ECO:0000256" key="4">
    <source>
        <dbReference type="ARBA" id="ARBA00022692"/>
    </source>
</evidence>
<comment type="subcellular location">
    <subcellularLocation>
        <location evidence="2">Cell membrane</location>
        <topology evidence="2">Single-pass type I membrane protein</topology>
    </subcellularLocation>
</comment>
<dbReference type="FunFam" id="2.60.40.60:FF:000004">
    <property type="entry name" value="Protocadherin 1 gamma 2"/>
    <property type="match status" value="1"/>
</dbReference>
<keyword evidence="8" id="KW-0130">Cell adhesion</keyword>
<feature type="domain" description="Cadherin" evidence="15">
    <location>
        <begin position="236"/>
        <end position="343"/>
    </location>
</feature>
<dbReference type="OrthoDB" id="6252479at2759"/>
<keyword evidence="5 14" id="KW-0732">Signal</keyword>
<evidence type="ECO:0000256" key="10">
    <source>
        <dbReference type="ARBA" id="ARBA00023136"/>
    </source>
</evidence>
<dbReference type="InterPro" id="IPR013164">
    <property type="entry name" value="Cadherin_N"/>
</dbReference>
<dbReference type="InterPro" id="IPR020894">
    <property type="entry name" value="Cadherin_CS"/>
</dbReference>
<dbReference type="FunFam" id="2.60.40.60:FF:000006">
    <property type="entry name" value="Protocadherin alpha 2"/>
    <property type="match status" value="1"/>
</dbReference>
<feature type="signal peptide" evidence="14">
    <location>
        <begin position="1"/>
        <end position="22"/>
    </location>
</feature>
<feature type="domain" description="Cadherin" evidence="15">
    <location>
        <begin position="344"/>
        <end position="448"/>
    </location>
</feature>
<dbReference type="InterPro" id="IPR050174">
    <property type="entry name" value="Protocadherin/Cadherin-CA"/>
</dbReference>
<evidence type="ECO:0000256" key="7">
    <source>
        <dbReference type="ARBA" id="ARBA00022837"/>
    </source>
</evidence>
<evidence type="ECO:0000259" key="15">
    <source>
        <dbReference type="PROSITE" id="PS50268"/>
    </source>
</evidence>
<keyword evidence="6" id="KW-0677">Repeat</keyword>
<dbReference type="GO" id="GO:0005886">
    <property type="term" value="C:plasma membrane"/>
    <property type="evidence" value="ECO:0007669"/>
    <property type="project" value="UniProtKB-SubCell"/>
</dbReference>
<dbReference type="InterPro" id="IPR002126">
    <property type="entry name" value="Cadherin-like_dom"/>
</dbReference>
<dbReference type="Pfam" id="PF00028">
    <property type="entry name" value="Cadherin"/>
    <property type="match status" value="5"/>
</dbReference>
<dbReference type="FunFam" id="2.60.40.60:FF:000007">
    <property type="entry name" value="Protocadherin alpha 2"/>
    <property type="match status" value="1"/>
</dbReference>
<evidence type="ECO:0000256" key="3">
    <source>
        <dbReference type="ARBA" id="ARBA00022475"/>
    </source>
</evidence>
<evidence type="ECO:0000256" key="6">
    <source>
        <dbReference type="ARBA" id="ARBA00022737"/>
    </source>
</evidence>
<keyword evidence="7 12" id="KW-0106">Calcium</keyword>
<gene>
    <name evidence="16" type="ORF">GDO86_005311</name>
</gene>
<dbReference type="FunFam" id="2.60.40.60:FF:000002">
    <property type="entry name" value="Protocadherin alpha 2"/>
    <property type="match status" value="1"/>
</dbReference>
<dbReference type="Proteomes" id="UP000812440">
    <property type="component" value="Chromosome 3"/>
</dbReference>
<feature type="domain" description="Cadherin" evidence="15">
    <location>
        <begin position="27"/>
        <end position="126"/>
    </location>
</feature>
<evidence type="ECO:0000313" key="17">
    <source>
        <dbReference type="Proteomes" id="UP000812440"/>
    </source>
</evidence>
<keyword evidence="11" id="KW-0325">Glycoprotein</keyword>
<accession>A0A8T2J6R8</accession>
<comment type="caution">
    <text evidence="16">The sequence shown here is derived from an EMBL/GenBank/DDBJ whole genome shotgun (WGS) entry which is preliminary data.</text>
</comment>
<evidence type="ECO:0000256" key="2">
    <source>
        <dbReference type="ARBA" id="ARBA00004251"/>
    </source>
</evidence>
<dbReference type="PROSITE" id="PS50268">
    <property type="entry name" value="CADHERIN_2"/>
    <property type="match status" value="6"/>
</dbReference>
<evidence type="ECO:0000256" key="11">
    <source>
        <dbReference type="ARBA" id="ARBA00023180"/>
    </source>
</evidence>
<evidence type="ECO:0000256" key="12">
    <source>
        <dbReference type="PROSITE-ProRule" id="PRU00043"/>
    </source>
</evidence>
<keyword evidence="9 13" id="KW-1133">Transmembrane helix</keyword>
<keyword evidence="10 13" id="KW-0472">Membrane</keyword>
<dbReference type="FunFam" id="2.60.40.60:FF:000129">
    <property type="entry name" value="protocadherin alpha-C2 isoform X1"/>
    <property type="match status" value="1"/>
</dbReference>
<dbReference type="GO" id="GO:0007156">
    <property type="term" value="P:homophilic cell adhesion via plasma membrane adhesion molecules"/>
    <property type="evidence" value="ECO:0007669"/>
    <property type="project" value="InterPro"/>
</dbReference>
<dbReference type="AlphaFoldDB" id="A0A8T2J6R8"/>
<feature type="domain" description="Cadherin" evidence="15">
    <location>
        <begin position="127"/>
        <end position="235"/>
    </location>
</feature>
<evidence type="ECO:0000256" key="9">
    <source>
        <dbReference type="ARBA" id="ARBA00022989"/>
    </source>
</evidence>
<dbReference type="CDD" id="cd11304">
    <property type="entry name" value="Cadherin_repeat"/>
    <property type="match status" value="6"/>
</dbReference>
<dbReference type="Gene3D" id="2.60.40.60">
    <property type="entry name" value="Cadherins"/>
    <property type="match status" value="6"/>
</dbReference>
<protein>
    <recommendedName>
        <fullName evidence="15">Cadherin domain-containing protein</fullName>
    </recommendedName>
</protein>
<dbReference type="PANTHER" id="PTHR24028">
    <property type="entry name" value="CADHERIN-87A"/>
    <property type="match status" value="1"/>
</dbReference>
<organism evidence="16 17">
    <name type="scientific">Hymenochirus boettgeri</name>
    <name type="common">Congo dwarf clawed frog</name>
    <dbReference type="NCBI Taxonomy" id="247094"/>
    <lineage>
        <taxon>Eukaryota</taxon>
        <taxon>Metazoa</taxon>
        <taxon>Chordata</taxon>
        <taxon>Craniata</taxon>
        <taxon>Vertebrata</taxon>
        <taxon>Euteleostomi</taxon>
        <taxon>Amphibia</taxon>
        <taxon>Batrachia</taxon>
        <taxon>Anura</taxon>
        <taxon>Pipoidea</taxon>
        <taxon>Pipidae</taxon>
        <taxon>Pipinae</taxon>
        <taxon>Hymenochirus</taxon>
    </lineage>
</organism>
<evidence type="ECO:0000256" key="5">
    <source>
        <dbReference type="ARBA" id="ARBA00022729"/>
    </source>
</evidence>
<reference evidence="16" key="1">
    <citation type="thesis" date="2020" institute="ProQuest LLC" country="789 East Eisenhower Parkway, Ann Arbor, MI, USA">
        <title>Comparative Genomics and Chromosome Evolution.</title>
        <authorList>
            <person name="Mudd A.B."/>
        </authorList>
    </citation>
    <scope>NUCLEOTIDE SEQUENCE</scope>
    <source>
        <strain evidence="16">Female2</strain>
        <tissue evidence="16">Blood</tissue>
    </source>
</reference>
<keyword evidence="3" id="KW-1003">Cell membrane</keyword>
<dbReference type="FunFam" id="2.60.40.60:FF:000001">
    <property type="entry name" value="Protocadherin alpha 2"/>
    <property type="match status" value="1"/>
</dbReference>
<feature type="chain" id="PRO_5035815884" description="Cadherin domain-containing protein" evidence="14">
    <location>
        <begin position="23"/>
        <end position="792"/>
    </location>
</feature>